<dbReference type="Gene3D" id="3.30.1490.480">
    <property type="entry name" value="Endolytic murein transglycosylase"/>
    <property type="match status" value="2"/>
</dbReference>
<evidence type="ECO:0000313" key="8">
    <source>
        <dbReference type="EMBL" id="MCY6484039.1"/>
    </source>
</evidence>
<dbReference type="EC" id="4.2.2.29" evidence="7"/>
<accession>A0ABT4CYH9</accession>
<keyword evidence="6 7" id="KW-0961">Cell wall biogenesis/degradation</keyword>
<keyword evidence="3 7" id="KW-1133">Transmembrane helix</keyword>
<proteinExistence type="inferred from homology"/>
<protein>
    <recommendedName>
        <fullName evidence="7">Endolytic murein transglycosylase</fullName>
        <ecNumber evidence="7">4.2.2.29</ecNumber>
    </recommendedName>
    <alternativeName>
        <fullName evidence="7">Peptidoglycan lytic transglycosylase</fullName>
    </alternativeName>
    <alternativeName>
        <fullName evidence="7">Peptidoglycan polymerization terminase</fullName>
    </alternativeName>
</protein>
<keyword evidence="5 7" id="KW-0456">Lyase</keyword>
<dbReference type="InterPro" id="IPR003770">
    <property type="entry name" value="MLTG-like"/>
</dbReference>
<keyword evidence="9" id="KW-1185">Reference proteome</keyword>
<comment type="caution">
    <text evidence="8">The sequence shown here is derived from an EMBL/GenBank/DDBJ whole genome shotgun (WGS) entry which is preliminary data.</text>
</comment>
<evidence type="ECO:0000256" key="3">
    <source>
        <dbReference type="ARBA" id="ARBA00022989"/>
    </source>
</evidence>
<gene>
    <name evidence="7 8" type="primary">mltG</name>
    <name evidence="8" type="ORF">OW763_06700</name>
</gene>
<name>A0ABT4CYH9_9CLOT</name>
<reference evidence="8" key="1">
    <citation type="submission" date="2022-12" db="EMBL/GenBank/DDBJ databases">
        <authorList>
            <person name="Wang J."/>
        </authorList>
    </citation>
    <scope>NUCLEOTIDE SEQUENCE</scope>
    <source>
        <strain evidence="8">HY-45-18</strain>
    </source>
</reference>
<organism evidence="8 9">
    <name type="scientific">Clostridium aestuarii</name>
    <dbReference type="NCBI Taxonomy" id="338193"/>
    <lineage>
        <taxon>Bacteria</taxon>
        <taxon>Bacillati</taxon>
        <taxon>Bacillota</taxon>
        <taxon>Clostridia</taxon>
        <taxon>Eubacteriales</taxon>
        <taxon>Clostridiaceae</taxon>
        <taxon>Clostridium</taxon>
    </lineage>
</organism>
<evidence type="ECO:0000256" key="7">
    <source>
        <dbReference type="HAMAP-Rule" id="MF_02065"/>
    </source>
</evidence>
<dbReference type="Proteomes" id="UP001078443">
    <property type="component" value="Unassembled WGS sequence"/>
</dbReference>
<feature type="site" description="Important for catalytic activity" evidence="7">
    <location>
        <position position="221"/>
    </location>
</feature>
<dbReference type="PANTHER" id="PTHR30518">
    <property type="entry name" value="ENDOLYTIC MUREIN TRANSGLYCOSYLASE"/>
    <property type="match status" value="1"/>
</dbReference>
<dbReference type="CDD" id="cd08010">
    <property type="entry name" value="MltG_like"/>
    <property type="match status" value="1"/>
</dbReference>
<keyword evidence="2 7" id="KW-0812">Transmembrane</keyword>
<keyword evidence="4 7" id="KW-0472">Membrane</keyword>
<dbReference type="PANTHER" id="PTHR30518:SF2">
    <property type="entry name" value="ENDOLYTIC MUREIN TRANSGLYCOSYLASE"/>
    <property type="match status" value="1"/>
</dbReference>
<evidence type="ECO:0000313" key="9">
    <source>
        <dbReference type="Proteomes" id="UP001078443"/>
    </source>
</evidence>
<comment type="similarity">
    <text evidence="7">Belongs to the transglycosylase MltG family.</text>
</comment>
<comment type="catalytic activity">
    <reaction evidence="7">
        <text>a peptidoglycan chain = a peptidoglycan chain with N-acetyl-1,6-anhydromuramyl-[peptide] at the reducing end + a peptidoglycan chain with N-acetylglucosamine at the non-reducing end.</text>
        <dbReference type="EC" id="4.2.2.29"/>
    </reaction>
</comment>
<evidence type="ECO:0000256" key="1">
    <source>
        <dbReference type="ARBA" id="ARBA00022475"/>
    </source>
</evidence>
<dbReference type="Pfam" id="PF02618">
    <property type="entry name" value="YceG"/>
    <property type="match status" value="1"/>
</dbReference>
<evidence type="ECO:0000256" key="6">
    <source>
        <dbReference type="ARBA" id="ARBA00023316"/>
    </source>
</evidence>
<comment type="function">
    <text evidence="7">Functions as a peptidoglycan terminase that cleaves nascent peptidoglycan strands endolytically to terminate their elongation.</text>
</comment>
<evidence type="ECO:0000256" key="2">
    <source>
        <dbReference type="ARBA" id="ARBA00022692"/>
    </source>
</evidence>
<evidence type="ECO:0000256" key="5">
    <source>
        <dbReference type="ARBA" id="ARBA00023239"/>
    </source>
</evidence>
<dbReference type="HAMAP" id="MF_02065">
    <property type="entry name" value="MltG"/>
    <property type="match status" value="1"/>
</dbReference>
<evidence type="ECO:0000256" key="4">
    <source>
        <dbReference type="ARBA" id="ARBA00023136"/>
    </source>
</evidence>
<sequence>MKNKKGLTVSIIILFMLSFLVLKFVYAIKHPFMVETGKVPVSIVKGNSLYTIIDKLSKKGLIKNKYLIKVYVNGKKLNTNIKPGEYLIDADVSIKKFIQILNEGNESKNCIRITIPEGYNIEDISEIMEKKGIMKKQEFLKSCEKYPTPEFIKVSSNIRYSLEGYLFPDTYEFEKGDTGEEIIKKMLNRFEEVLNDITEKENKEISNIQELITIASVIEKEARTDSDRNKISSVFYNRLDKGMRLQVDATVLYAMGKHKGKLSLKDLEIDSPYNTYKVKGLPPGPISNPGKSCIEAALNPDNNEYIYYVLSDHKKHYFTNNYKDFLKAKERYKKSN</sequence>
<dbReference type="RefSeq" id="WP_268040309.1">
    <property type="nucleotide sequence ID" value="NZ_JAPQER010000002.1"/>
</dbReference>
<keyword evidence="1 7" id="KW-1003">Cell membrane</keyword>
<dbReference type="NCBIfam" id="TIGR00247">
    <property type="entry name" value="endolytic transglycosylase MltG"/>
    <property type="match status" value="1"/>
</dbReference>
<dbReference type="EMBL" id="JAPQER010000002">
    <property type="protein sequence ID" value="MCY6484039.1"/>
    <property type="molecule type" value="Genomic_DNA"/>
</dbReference>